<protein>
    <submittedName>
        <fullName evidence="1">Uncharacterized protein</fullName>
    </submittedName>
</protein>
<dbReference type="GeneID" id="94294382"/>
<organism evidence="1 2">
    <name type="scientific">Spironucleus salmonicida</name>
    <dbReference type="NCBI Taxonomy" id="348837"/>
    <lineage>
        <taxon>Eukaryota</taxon>
        <taxon>Metamonada</taxon>
        <taxon>Diplomonadida</taxon>
        <taxon>Hexamitidae</taxon>
        <taxon>Hexamitinae</taxon>
        <taxon>Spironucleus</taxon>
    </lineage>
</organism>
<proteinExistence type="predicted"/>
<reference evidence="1 2" key="1">
    <citation type="journal article" date="2014" name="PLoS Genet.">
        <title>The Genome of Spironucleus salmonicida Highlights a Fish Pathogen Adapted to Fluctuating Environments.</title>
        <authorList>
            <person name="Xu F."/>
            <person name="Jerlstrom-Hultqvist J."/>
            <person name="Einarsson E."/>
            <person name="Astvaldsson A."/>
            <person name="Svard S.G."/>
            <person name="Andersson J.O."/>
        </authorList>
    </citation>
    <scope>NUCLEOTIDE SEQUENCE [LARGE SCALE GENOMIC DNA]</scope>
    <source>
        <strain evidence="1 2">ATCC 50377</strain>
    </source>
</reference>
<dbReference type="Proteomes" id="UP000018208">
    <property type="component" value="Unassembled WGS sequence"/>
</dbReference>
<gene>
    <name evidence="1" type="ORF">SS50377_20359</name>
</gene>
<evidence type="ECO:0000313" key="1">
    <source>
        <dbReference type="EMBL" id="KAH0577011.1"/>
    </source>
</evidence>
<comment type="caution">
    <text evidence="1">The sequence shown here is derived from an EMBL/GenBank/DDBJ whole genome shotgun (WGS) entry which is preliminary data.</text>
</comment>
<evidence type="ECO:0000313" key="2">
    <source>
        <dbReference type="Proteomes" id="UP000018208"/>
    </source>
</evidence>
<keyword evidence="2" id="KW-1185">Reference proteome</keyword>
<dbReference type="AlphaFoldDB" id="A0A9P8S1S0"/>
<dbReference type="KEGG" id="ssao:94294382"/>
<dbReference type="RefSeq" id="XP_067767784.1">
    <property type="nucleotide sequence ID" value="XM_067904302.1"/>
</dbReference>
<dbReference type="EMBL" id="AUWU02000001">
    <property type="protein sequence ID" value="KAH0577011.1"/>
    <property type="molecule type" value="Genomic_DNA"/>
</dbReference>
<sequence length="71" mass="7791">MQPLNNNIFVQTVESKSKLELFSPLNVFKVLSSSNDKIVQGDLVIAPTNSGLPYENGIILNSLQVFGKVNK</sequence>
<accession>A0A9P8S1S0</accession>
<name>A0A9P8S1S0_9EUKA</name>